<comment type="caution">
    <text evidence="2">The sequence shown here is derived from an EMBL/GenBank/DDBJ whole genome shotgun (WGS) entry which is preliminary data.</text>
</comment>
<dbReference type="RefSeq" id="WP_105358860.1">
    <property type="nucleotide sequence ID" value="NZ_PUIA01000081.1"/>
</dbReference>
<dbReference type="OrthoDB" id="260976at2"/>
<sequence length="235" mass="26413">MSERPYSEVLQELHRIHRQLSDLRSRLARCPIRVNAARNRVAAAQQNVVEVKESIQSTKMTADRKQLQLRESESKIEVIEGKLNAAKTNDEFQIFKEQIAAAQMANSVMSDEILEALEKVDQLEAKLAEAIKGVETAEADQAKIEAEVEKERGGLETEIARVLVLLEGVEKDIPPDVREDYKRVVKVRGEEALASVVNNYCTQCNVQLRIQTISDLKLGKPVFCSSCGAFLYFPE</sequence>
<proteinExistence type="predicted"/>
<evidence type="ECO:0000313" key="3">
    <source>
        <dbReference type="Proteomes" id="UP000240009"/>
    </source>
</evidence>
<feature type="coiled-coil region" evidence="1">
    <location>
        <begin position="34"/>
        <end position="140"/>
    </location>
</feature>
<name>A0A2S8EZX1_9BACT</name>
<dbReference type="Proteomes" id="UP000240009">
    <property type="component" value="Unassembled WGS sequence"/>
</dbReference>
<dbReference type="SUPFAM" id="SSF57997">
    <property type="entry name" value="Tropomyosin"/>
    <property type="match status" value="1"/>
</dbReference>
<dbReference type="EMBL" id="PUIA01000081">
    <property type="protein sequence ID" value="PQO25460.1"/>
    <property type="molecule type" value="Genomic_DNA"/>
</dbReference>
<accession>A0A2S8EZX1</accession>
<keyword evidence="1" id="KW-0175">Coiled coil</keyword>
<dbReference type="AlphaFoldDB" id="A0A2S8EZX1"/>
<organism evidence="2 3">
    <name type="scientific">Blastopirellula marina</name>
    <dbReference type="NCBI Taxonomy" id="124"/>
    <lineage>
        <taxon>Bacteria</taxon>
        <taxon>Pseudomonadati</taxon>
        <taxon>Planctomycetota</taxon>
        <taxon>Planctomycetia</taxon>
        <taxon>Pirellulales</taxon>
        <taxon>Pirellulaceae</taxon>
        <taxon>Blastopirellula</taxon>
    </lineage>
</organism>
<gene>
    <name evidence="2" type="ORF">C5Y96_24270</name>
</gene>
<evidence type="ECO:0000313" key="2">
    <source>
        <dbReference type="EMBL" id="PQO25460.1"/>
    </source>
</evidence>
<evidence type="ECO:0000256" key="1">
    <source>
        <dbReference type="SAM" id="Coils"/>
    </source>
</evidence>
<dbReference type="Gene3D" id="1.10.287.1490">
    <property type="match status" value="1"/>
</dbReference>
<protein>
    <submittedName>
        <fullName evidence="2">Phospholipase</fullName>
    </submittedName>
</protein>
<reference evidence="2 3" key="1">
    <citation type="submission" date="2018-02" db="EMBL/GenBank/DDBJ databases">
        <title>Comparative genomes isolates from brazilian mangrove.</title>
        <authorList>
            <person name="Araujo J.E."/>
            <person name="Taketani R.G."/>
            <person name="Silva M.C.P."/>
            <person name="Loureco M.V."/>
            <person name="Andreote F.D."/>
        </authorList>
    </citation>
    <scope>NUCLEOTIDE SEQUENCE [LARGE SCALE GENOMIC DNA]</scope>
    <source>
        <strain evidence="2 3">HEX-2 MGV</strain>
    </source>
</reference>